<dbReference type="InterPro" id="IPR045304">
    <property type="entry name" value="LbH_SAT"/>
</dbReference>
<feature type="compositionally biased region" description="Basic and acidic residues" evidence="7">
    <location>
        <begin position="1"/>
        <end position="10"/>
    </location>
</feature>
<dbReference type="CDD" id="cd03354">
    <property type="entry name" value="LbH_SAT"/>
    <property type="match status" value="1"/>
</dbReference>
<dbReference type="InterPro" id="IPR005881">
    <property type="entry name" value="Ser_O-AcTrfase"/>
</dbReference>
<dbReference type="InterPro" id="IPR010493">
    <property type="entry name" value="Ser_AcTrfase_N"/>
</dbReference>
<sequence length="488" mass="53187">MIAAESRPEARPPSSSHATCASANGISNGDTLIRDGDDYYHRLRTEALRVMRDEPEMERLLRRTVLAPHVASFEDAVIQTLCHRLLLPSATPLNQDANNSNEDESVNDDRYPMSPQGLRKLVHLCMDSDMEEKGWTFAEAIRKDAMAVVERDPAMESILEVVLFAKGYMALCCHRVAYRLWHMKRKYGALFMQSQTSAVFGVDIHPCATIGKGVMMDHATGIVVGETATIGDGCTILHGVTLGGTGKESGDRHPKVGEHVLIGAGSLLLGNITVGNSAKIGAGSVLLRDIPAFATAVGVPAKIIGRTDESDPADDVDNMLHHVSLLGRKPSTIITSTSTTSMSSAMEDGSSLESGTNLEHYRHGMDHENHGTHHRKMPHFVGRREFQNPPRMSDGDEFCPFREYTEVAQRGTPKGTVNIITLAMVLQEEGVPQCTLGLCFFEMDKEGRGYISMDTFLKDGPEVITRNCGFPIEKSTSLVQAAAALVEA</sequence>
<feature type="compositionally biased region" description="Polar residues" evidence="7">
    <location>
        <begin position="17"/>
        <end position="27"/>
    </location>
</feature>
<comment type="pathway">
    <text evidence="1">Amino-acid biosynthesis; L-cysteine biosynthesis; L-cysteine from L-serine: step 1/2.</text>
</comment>
<feature type="domain" description="Serine acetyltransferase N-terminal" evidence="8">
    <location>
        <begin position="41"/>
        <end position="173"/>
    </location>
</feature>
<evidence type="ECO:0000313" key="10">
    <source>
        <dbReference type="Proteomes" id="UP000693970"/>
    </source>
</evidence>
<name>A0A9K3L765_9STRA</name>
<dbReference type="NCBIfam" id="TIGR01172">
    <property type="entry name" value="cysE"/>
    <property type="match status" value="1"/>
</dbReference>
<dbReference type="AlphaFoldDB" id="A0A9K3L765"/>
<feature type="region of interest" description="Disordered" evidence="7">
    <location>
        <begin position="1"/>
        <end position="27"/>
    </location>
</feature>
<dbReference type="SMART" id="SM00971">
    <property type="entry name" value="SATase_N"/>
    <property type="match status" value="1"/>
</dbReference>
<evidence type="ECO:0000256" key="5">
    <source>
        <dbReference type="ARBA" id="ARBA00022679"/>
    </source>
</evidence>
<evidence type="ECO:0000313" key="9">
    <source>
        <dbReference type="EMBL" id="KAG7356678.1"/>
    </source>
</evidence>
<dbReference type="EC" id="2.3.1.30" evidence="3"/>
<organism evidence="9 10">
    <name type="scientific">Nitzschia inconspicua</name>
    <dbReference type="NCBI Taxonomy" id="303405"/>
    <lineage>
        <taxon>Eukaryota</taxon>
        <taxon>Sar</taxon>
        <taxon>Stramenopiles</taxon>
        <taxon>Ochrophyta</taxon>
        <taxon>Bacillariophyta</taxon>
        <taxon>Bacillariophyceae</taxon>
        <taxon>Bacillariophycidae</taxon>
        <taxon>Bacillariales</taxon>
        <taxon>Bacillariaceae</taxon>
        <taxon>Nitzschia</taxon>
    </lineage>
</organism>
<dbReference type="Proteomes" id="UP000693970">
    <property type="component" value="Unassembled WGS sequence"/>
</dbReference>
<dbReference type="Pfam" id="PF00132">
    <property type="entry name" value="Hexapep"/>
    <property type="match status" value="1"/>
</dbReference>
<dbReference type="InterPro" id="IPR053376">
    <property type="entry name" value="Serine_acetyltransferase"/>
</dbReference>
<protein>
    <recommendedName>
        <fullName evidence="3">serine O-acetyltransferase</fullName>
        <ecNumber evidence="3">2.3.1.30</ecNumber>
    </recommendedName>
</protein>
<evidence type="ECO:0000256" key="2">
    <source>
        <dbReference type="ARBA" id="ARBA00007274"/>
    </source>
</evidence>
<evidence type="ECO:0000256" key="7">
    <source>
        <dbReference type="SAM" id="MobiDB-lite"/>
    </source>
</evidence>
<accession>A0A9K3L765</accession>
<dbReference type="InterPro" id="IPR001451">
    <property type="entry name" value="Hexapep"/>
</dbReference>
<dbReference type="GO" id="GO:0009001">
    <property type="term" value="F:serine O-acetyltransferase activity"/>
    <property type="evidence" value="ECO:0007669"/>
    <property type="project" value="UniProtKB-EC"/>
</dbReference>
<dbReference type="GO" id="GO:0005737">
    <property type="term" value="C:cytoplasm"/>
    <property type="evidence" value="ECO:0007669"/>
    <property type="project" value="InterPro"/>
</dbReference>
<dbReference type="OrthoDB" id="25818at2759"/>
<proteinExistence type="inferred from homology"/>
<keyword evidence="10" id="KW-1185">Reference proteome</keyword>
<dbReference type="GO" id="GO:0006535">
    <property type="term" value="P:cysteine biosynthetic process from serine"/>
    <property type="evidence" value="ECO:0007669"/>
    <property type="project" value="InterPro"/>
</dbReference>
<keyword evidence="6" id="KW-0012">Acyltransferase</keyword>
<gene>
    <name evidence="9" type="ORF">IV203_001364</name>
</gene>
<dbReference type="Pfam" id="PF06426">
    <property type="entry name" value="SATase_N"/>
    <property type="match status" value="1"/>
</dbReference>
<evidence type="ECO:0000256" key="6">
    <source>
        <dbReference type="ARBA" id="ARBA00023315"/>
    </source>
</evidence>
<dbReference type="FunFam" id="2.160.10.10:FF:000002">
    <property type="entry name" value="Serine acetyltransferase"/>
    <property type="match status" value="1"/>
</dbReference>
<evidence type="ECO:0000256" key="1">
    <source>
        <dbReference type="ARBA" id="ARBA00004876"/>
    </source>
</evidence>
<comment type="similarity">
    <text evidence="2">Belongs to the transferase hexapeptide repeat family.</text>
</comment>
<evidence type="ECO:0000256" key="3">
    <source>
        <dbReference type="ARBA" id="ARBA00013266"/>
    </source>
</evidence>
<dbReference type="PROSITE" id="PS00101">
    <property type="entry name" value="HEXAPEP_TRANSFERASES"/>
    <property type="match status" value="1"/>
</dbReference>
<keyword evidence="4" id="KW-0028">Amino-acid biosynthesis</keyword>
<dbReference type="EMBL" id="JAGRRH010000015">
    <property type="protein sequence ID" value="KAG7356678.1"/>
    <property type="molecule type" value="Genomic_DNA"/>
</dbReference>
<dbReference type="PANTHER" id="PTHR42811">
    <property type="entry name" value="SERINE ACETYLTRANSFERASE"/>
    <property type="match status" value="1"/>
</dbReference>
<comment type="caution">
    <text evidence="9">The sequence shown here is derived from an EMBL/GenBank/DDBJ whole genome shotgun (WGS) entry which is preliminary data.</text>
</comment>
<evidence type="ECO:0000256" key="4">
    <source>
        <dbReference type="ARBA" id="ARBA00022605"/>
    </source>
</evidence>
<dbReference type="NCBIfam" id="NF041874">
    <property type="entry name" value="EPS_EpsC"/>
    <property type="match status" value="1"/>
</dbReference>
<dbReference type="InterPro" id="IPR018357">
    <property type="entry name" value="Hexapep_transf_CS"/>
</dbReference>
<reference evidence="9" key="1">
    <citation type="journal article" date="2021" name="Sci. Rep.">
        <title>Diploid genomic architecture of Nitzschia inconspicua, an elite biomass production diatom.</title>
        <authorList>
            <person name="Oliver A."/>
            <person name="Podell S."/>
            <person name="Pinowska A."/>
            <person name="Traller J.C."/>
            <person name="Smith S.R."/>
            <person name="McClure R."/>
            <person name="Beliaev A."/>
            <person name="Bohutskyi P."/>
            <person name="Hill E.A."/>
            <person name="Rabines A."/>
            <person name="Zheng H."/>
            <person name="Allen L.Z."/>
            <person name="Kuo A."/>
            <person name="Grigoriev I.V."/>
            <person name="Allen A.E."/>
            <person name="Hazlebeck D."/>
            <person name="Allen E.E."/>
        </authorList>
    </citation>
    <scope>NUCLEOTIDE SEQUENCE</scope>
    <source>
        <strain evidence="9">Hildebrandi</strain>
    </source>
</reference>
<evidence type="ECO:0000259" key="8">
    <source>
        <dbReference type="SMART" id="SM00971"/>
    </source>
</evidence>
<reference evidence="9" key="2">
    <citation type="submission" date="2021-04" db="EMBL/GenBank/DDBJ databases">
        <authorList>
            <person name="Podell S."/>
        </authorList>
    </citation>
    <scope>NUCLEOTIDE SEQUENCE</scope>
    <source>
        <strain evidence="9">Hildebrandi</strain>
    </source>
</reference>
<feature type="region of interest" description="Disordered" evidence="7">
    <location>
        <begin position="92"/>
        <end position="112"/>
    </location>
</feature>
<keyword evidence="5" id="KW-0808">Transferase</keyword>